<dbReference type="InterPro" id="IPR036678">
    <property type="entry name" value="MutS_con_dom_sf"/>
</dbReference>
<dbReference type="PIRSF" id="PIRSF005813">
    <property type="entry name" value="MSH2"/>
    <property type="match status" value="1"/>
</dbReference>
<evidence type="ECO:0000256" key="9">
    <source>
        <dbReference type="ARBA" id="ARBA00073774"/>
    </source>
</evidence>
<feature type="compositionally biased region" description="Polar residues" evidence="10">
    <location>
        <begin position="861"/>
        <end position="873"/>
    </location>
</feature>
<dbReference type="GO" id="GO:0030983">
    <property type="term" value="F:mismatched DNA binding"/>
    <property type="evidence" value="ECO:0007669"/>
    <property type="project" value="InterPro"/>
</dbReference>
<protein>
    <recommendedName>
        <fullName evidence="2 9">DNA mismatch repair protein MSH3</fullName>
    </recommendedName>
    <alternativeName>
        <fullName evidence="2 9">DNA mismatch repair protein MSH3</fullName>
    </alternativeName>
    <alternativeName>
        <fullName evidence="8">MutS protein homolog 3</fullName>
    </alternativeName>
</protein>
<keyword evidence="3" id="KW-0547">Nucleotide-binding</keyword>
<dbReference type="SUPFAM" id="SSF48334">
    <property type="entry name" value="DNA repair protein MutS, domain III"/>
    <property type="match status" value="1"/>
</dbReference>
<comment type="subunit">
    <text evidence="7">Heterodimer consisting of MSH2-MSH3 (MutS beta). Forms a ternary complex with MutL alpha (MLH1-PMS1).</text>
</comment>
<dbReference type="Pfam" id="PF05188">
    <property type="entry name" value="MutS_II"/>
    <property type="match status" value="1"/>
</dbReference>
<evidence type="ECO:0000256" key="1">
    <source>
        <dbReference type="ARBA" id="ARBA00007094"/>
    </source>
</evidence>
<evidence type="ECO:0000256" key="3">
    <source>
        <dbReference type="ARBA" id="ARBA00022741"/>
    </source>
</evidence>
<comment type="similarity">
    <text evidence="1">Belongs to the DNA mismatch repair MutS family. MSH3 subfamily.</text>
</comment>
<evidence type="ECO:0000256" key="7">
    <source>
        <dbReference type="ARBA" id="ARBA00025902"/>
    </source>
</evidence>
<dbReference type="InterPro" id="IPR027417">
    <property type="entry name" value="P-loop_NTPase"/>
</dbReference>
<dbReference type="InterPro" id="IPR000432">
    <property type="entry name" value="DNA_mismatch_repair_MutS_C"/>
</dbReference>
<dbReference type="GO" id="GO:0006298">
    <property type="term" value="P:mismatch repair"/>
    <property type="evidence" value="ECO:0007669"/>
    <property type="project" value="InterPro"/>
</dbReference>
<evidence type="ECO:0000256" key="4">
    <source>
        <dbReference type="ARBA" id="ARBA00022840"/>
    </source>
</evidence>
<dbReference type="RefSeq" id="XP_031869567.1">
    <property type="nucleotide sequence ID" value="XM_032014886.1"/>
</dbReference>
<proteinExistence type="inferred from homology"/>
<keyword evidence="5" id="KW-0238">DNA-binding</keyword>
<accession>A0A370TN17</accession>
<dbReference type="SUPFAM" id="SSF53150">
    <property type="entry name" value="DNA repair protein MutS, domain II"/>
    <property type="match status" value="1"/>
</dbReference>
<dbReference type="Pfam" id="PF05192">
    <property type="entry name" value="MutS_III"/>
    <property type="match status" value="1"/>
</dbReference>
<evidence type="ECO:0000256" key="8">
    <source>
        <dbReference type="ARBA" id="ARBA00029792"/>
    </source>
</evidence>
<dbReference type="SMART" id="SM00534">
    <property type="entry name" value="MUTSac"/>
    <property type="match status" value="1"/>
</dbReference>
<dbReference type="OrthoDB" id="276261at2759"/>
<gene>
    <name evidence="12" type="ORF">BP5553_06263</name>
</gene>
<dbReference type="STRING" id="2656787.A0A370TN17"/>
<dbReference type="GO" id="GO:0016787">
    <property type="term" value="F:hydrolase activity"/>
    <property type="evidence" value="ECO:0007669"/>
    <property type="project" value="UniProtKB-KW"/>
</dbReference>
<dbReference type="InterPro" id="IPR011184">
    <property type="entry name" value="DNA_mismatch_repair_Msh2"/>
</dbReference>
<dbReference type="Gene3D" id="3.40.50.300">
    <property type="entry name" value="P-loop containing nucleotide triphosphate hydrolases"/>
    <property type="match status" value="1"/>
</dbReference>
<dbReference type="GO" id="GO:0005634">
    <property type="term" value="C:nucleus"/>
    <property type="evidence" value="ECO:0007669"/>
    <property type="project" value="TreeGrafter"/>
</dbReference>
<evidence type="ECO:0000256" key="5">
    <source>
        <dbReference type="ARBA" id="ARBA00023125"/>
    </source>
</evidence>
<dbReference type="PROSITE" id="PS00486">
    <property type="entry name" value="DNA_MISMATCH_REPAIR_2"/>
    <property type="match status" value="1"/>
</dbReference>
<evidence type="ECO:0000259" key="11">
    <source>
        <dbReference type="PROSITE" id="PS00486"/>
    </source>
</evidence>
<evidence type="ECO:0000256" key="2">
    <source>
        <dbReference type="ARBA" id="ARBA00022151"/>
    </source>
</evidence>
<comment type="caution">
    <text evidence="12">The sequence shown here is derived from an EMBL/GenBank/DDBJ whole genome shotgun (WGS) entry which is preliminary data.</text>
</comment>
<dbReference type="GO" id="GO:0140664">
    <property type="term" value="F:ATP-dependent DNA damage sensor activity"/>
    <property type="evidence" value="ECO:0007669"/>
    <property type="project" value="InterPro"/>
</dbReference>
<dbReference type="Pfam" id="PF00488">
    <property type="entry name" value="MutS_V"/>
    <property type="match status" value="1"/>
</dbReference>
<feature type="compositionally biased region" description="Low complexity" evidence="10">
    <location>
        <begin position="30"/>
        <end position="45"/>
    </location>
</feature>
<reference evidence="12 13" key="1">
    <citation type="journal article" date="2018" name="IMA Fungus">
        <title>IMA Genome-F 9: Draft genome sequence of Annulohypoxylon stygium, Aspergillus mulundensis, Berkeleyomyces basicola (syn. Thielaviopsis basicola), Ceratocystis smalleyi, two Cercospora beticola strains, Coleophoma cylindrospora, Fusarium fracticaudum, Phialophora cf. hyalina, and Morchella septimelata.</title>
        <authorList>
            <person name="Wingfield B.D."/>
            <person name="Bills G.F."/>
            <person name="Dong Y."/>
            <person name="Huang W."/>
            <person name="Nel W.J."/>
            <person name="Swalarsk-Parry B.S."/>
            <person name="Vaghefi N."/>
            <person name="Wilken P.M."/>
            <person name="An Z."/>
            <person name="de Beer Z.W."/>
            <person name="De Vos L."/>
            <person name="Chen L."/>
            <person name="Duong T.A."/>
            <person name="Gao Y."/>
            <person name="Hammerbacher A."/>
            <person name="Kikkert J.R."/>
            <person name="Li Y."/>
            <person name="Li H."/>
            <person name="Li K."/>
            <person name="Li Q."/>
            <person name="Liu X."/>
            <person name="Ma X."/>
            <person name="Naidoo K."/>
            <person name="Pethybridge S.J."/>
            <person name="Sun J."/>
            <person name="Steenkamp E.T."/>
            <person name="van der Nest M.A."/>
            <person name="van Wyk S."/>
            <person name="Wingfield M.J."/>
            <person name="Xiong C."/>
            <person name="Yue Q."/>
            <person name="Zhang X."/>
        </authorList>
    </citation>
    <scope>NUCLEOTIDE SEQUENCE [LARGE SCALE GENOMIC DNA]</scope>
    <source>
        <strain evidence="12 13">BP 5553</strain>
    </source>
</reference>
<dbReference type="SUPFAM" id="SSF52540">
    <property type="entry name" value="P-loop containing nucleoside triphosphate hydrolases"/>
    <property type="match status" value="1"/>
</dbReference>
<keyword evidence="13" id="KW-1185">Reference proteome</keyword>
<dbReference type="InterPro" id="IPR007860">
    <property type="entry name" value="DNA_mmatch_repair_MutS_con_dom"/>
</dbReference>
<feature type="region of interest" description="Disordered" evidence="10">
    <location>
        <begin position="835"/>
        <end position="873"/>
    </location>
</feature>
<evidence type="ECO:0000256" key="10">
    <source>
        <dbReference type="SAM" id="MobiDB-lite"/>
    </source>
</evidence>
<dbReference type="Gene3D" id="3.30.420.110">
    <property type="entry name" value="MutS, connector domain"/>
    <property type="match status" value="1"/>
</dbReference>
<dbReference type="InterPro" id="IPR036187">
    <property type="entry name" value="DNA_mismatch_repair_MutS_sf"/>
</dbReference>
<dbReference type="GO" id="GO:0007131">
    <property type="term" value="P:reciprocal meiotic recombination"/>
    <property type="evidence" value="ECO:0007669"/>
    <property type="project" value="TreeGrafter"/>
</dbReference>
<dbReference type="GO" id="GO:0005524">
    <property type="term" value="F:ATP binding"/>
    <property type="evidence" value="ECO:0007669"/>
    <property type="project" value="UniProtKB-KW"/>
</dbReference>
<dbReference type="Gene3D" id="1.10.1420.10">
    <property type="match status" value="2"/>
</dbReference>
<keyword evidence="12" id="KW-0378">Hydrolase</keyword>
<keyword evidence="4" id="KW-0067">ATP-binding</keyword>
<feature type="region of interest" description="Disordered" evidence="10">
    <location>
        <begin position="24"/>
        <end position="59"/>
    </location>
</feature>
<dbReference type="AlphaFoldDB" id="A0A370TN17"/>
<dbReference type="InterPro" id="IPR007696">
    <property type="entry name" value="DNA_mismatch_repair_MutS_core"/>
</dbReference>
<dbReference type="GeneID" id="43599112"/>
<name>A0A370TN17_9HELO</name>
<dbReference type="Proteomes" id="UP000254866">
    <property type="component" value="Unassembled WGS sequence"/>
</dbReference>
<organism evidence="12 13">
    <name type="scientific">Venustampulla echinocandica</name>
    <dbReference type="NCBI Taxonomy" id="2656787"/>
    <lineage>
        <taxon>Eukaryota</taxon>
        <taxon>Fungi</taxon>
        <taxon>Dikarya</taxon>
        <taxon>Ascomycota</taxon>
        <taxon>Pezizomycotina</taxon>
        <taxon>Leotiomycetes</taxon>
        <taxon>Helotiales</taxon>
        <taxon>Pleuroascaceae</taxon>
        <taxon>Venustampulla</taxon>
    </lineage>
</organism>
<feature type="domain" description="DNA mismatch repair proteins mutS family" evidence="11">
    <location>
        <begin position="661"/>
        <end position="677"/>
    </location>
</feature>
<dbReference type="PANTHER" id="PTHR11361:SF21">
    <property type="entry name" value="MUTS PROTEIN HOMOLOG 4"/>
    <property type="match status" value="1"/>
</dbReference>
<dbReference type="FunFam" id="3.40.50.300:FF:000870">
    <property type="entry name" value="MutS protein homolog 4"/>
    <property type="match status" value="1"/>
</dbReference>
<evidence type="ECO:0000313" key="13">
    <source>
        <dbReference type="Proteomes" id="UP000254866"/>
    </source>
</evidence>
<dbReference type="PANTHER" id="PTHR11361">
    <property type="entry name" value="DNA MISMATCH REPAIR PROTEIN MUTS FAMILY MEMBER"/>
    <property type="match status" value="1"/>
</dbReference>
<dbReference type="InterPro" id="IPR045076">
    <property type="entry name" value="MutS"/>
</dbReference>
<dbReference type="SMART" id="SM00533">
    <property type="entry name" value="MUTSd"/>
    <property type="match status" value="1"/>
</dbReference>
<keyword evidence="6" id="KW-0469">Meiosis</keyword>
<evidence type="ECO:0000256" key="6">
    <source>
        <dbReference type="ARBA" id="ARBA00023254"/>
    </source>
</evidence>
<sequence length="873" mass="97889">MTSRPSTSSSYASISYQNGYSTSASQSIYGTTTRSSTTRPGTTRPGTRRSSRTGSVFGGGESQQIICAISEGRGITPTVGLSFVNISTGEAVLSQICDNQFYARTLNKLQVFEPTEILIVSTVAPPNPKSKMYQIVEENIYGAKMVAIDRKYWSETLGLDFIRQLAFSQDLEALKVAIGGNYFATCCFSAALKYIELKMSLTFAFHSLRIKYQPSEGTMMIDLSTIRALELIQNIHDTKSKHCLLGLMSETLTPMGSRLLRSSILQPSTQSDVLTQRYEAAEELLSHDDMFYQTRQGLKSFNDIEKLLTLLITIPMDPSIRHSEQAINHILMLKNFVEAAPKLFEVLGGARSELLVTIRENCRPGNIDPTTQLIKEVVNDDVTYQKKPLDLRNQRTYAVKAGVCGFLDVARQTFKEATEDVHQHVTEINQQHEMQAETRYDTSRYYYLRVRESDFDGRTLPDILINCFRKKSFIECQTLALVKLNQRIADSHQEVVLTSDKTIQQLLDDIRGEIPSLFKVCESIAMLDMIAAFGHLAIVNEYVKPEIGDCLMIESGRHPIKERVHKGKFVPNDVYATQQSRFQIITGCNMSGKSTYIRSIALMCVMAQIGSFVPARFARFPIIRQIFARVSMDDSIDANVSTFASEMRETAFILRNIDQHSLAIIDELGRGTSTRDGLAIALSIAEALVESKALIWFVTHFRELAQVMHHRPGVVNQHLAVDMAEPNSMTMLYKVKSDFVREDHYGLALARVMDLPAQVLEVAEKVTKTLDDRAAAKKKCSMAIALAKRRKLVLSLKETLSQAADSPMDGAVLLSWLRKLQEEFIRRMYQIDNEVSTGDSENEDDVDPGEDRMIGEEVTTAAESRSSNTSEHE</sequence>
<evidence type="ECO:0000313" key="12">
    <source>
        <dbReference type="EMBL" id="RDL36911.1"/>
    </source>
</evidence>
<dbReference type="EMBL" id="NPIC01000004">
    <property type="protein sequence ID" value="RDL36911.1"/>
    <property type="molecule type" value="Genomic_DNA"/>
</dbReference>